<organism evidence="5 6">
    <name type="scientific">Paenibacillus glacialis</name>
    <dbReference type="NCBI Taxonomy" id="494026"/>
    <lineage>
        <taxon>Bacteria</taxon>
        <taxon>Bacillati</taxon>
        <taxon>Bacillota</taxon>
        <taxon>Bacilli</taxon>
        <taxon>Bacillales</taxon>
        <taxon>Paenibacillaceae</taxon>
        <taxon>Paenibacillus</taxon>
    </lineage>
</organism>
<dbReference type="InterPro" id="IPR000726">
    <property type="entry name" value="Glyco_hydro_19_cat"/>
</dbReference>
<dbReference type="Proteomes" id="UP000076967">
    <property type="component" value="Unassembled WGS sequence"/>
</dbReference>
<evidence type="ECO:0000313" key="5">
    <source>
        <dbReference type="EMBL" id="OAB44416.1"/>
    </source>
</evidence>
<feature type="chain" id="PRO_5007836397" evidence="3">
    <location>
        <begin position="35"/>
        <end position="419"/>
    </location>
</feature>
<dbReference type="GO" id="GO:0006952">
    <property type="term" value="P:defense response"/>
    <property type="evidence" value="ECO:0007669"/>
    <property type="project" value="UniProtKB-KW"/>
</dbReference>
<evidence type="ECO:0000256" key="3">
    <source>
        <dbReference type="SAM" id="SignalP"/>
    </source>
</evidence>
<dbReference type="GO" id="GO:0016998">
    <property type="term" value="P:cell wall macromolecule catabolic process"/>
    <property type="evidence" value="ECO:0007669"/>
    <property type="project" value="InterPro"/>
</dbReference>
<keyword evidence="1" id="KW-0611">Plant defense</keyword>
<dbReference type="PANTHER" id="PTHR22595">
    <property type="entry name" value="CHITINASE-RELATED"/>
    <property type="match status" value="1"/>
</dbReference>
<keyword evidence="3" id="KW-0732">Signal</keyword>
<dbReference type="Gene3D" id="3.30.20.10">
    <property type="entry name" value="Endochitinase, domain 2"/>
    <property type="match status" value="1"/>
</dbReference>
<reference evidence="5 6" key="1">
    <citation type="submission" date="2016-03" db="EMBL/GenBank/DDBJ databases">
        <title>Draft genome sequence of Paenibacillus glacialis DSM 22343.</title>
        <authorList>
            <person name="Shin S.-K."/>
            <person name="Yi H."/>
        </authorList>
    </citation>
    <scope>NUCLEOTIDE SEQUENCE [LARGE SCALE GENOMIC DNA]</scope>
    <source>
        <strain evidence="5 6">DSM 22343</strain>
    </source>
</reference>
<dbReference type="GO" id="GO:0006032">
    <property type="term" value="P:chitin catabolic process"/>
    <property type="evidence" value="ECO:0007669"/>
    <property type="project" value="InterPro"/>
</dbReference>
<accession>A0A162K850</accession>
<dbReference type="AlphaFoldDB" id="A0A162K850"/>
<feature type="signal peptide" evidence="3">
    <location>
        <begin position="1"/>
        <end position="34"/>
    </location>
</feature>
<protein>
    <submittedName>
        <fullName evidence="5">Chitinase</fullName>
    </submittedName>
</protein>
<proteinExistence type="predicted"/>
<dbReference type="OrthoDB" id="6018988at2"/>
<dbReference type="RefSeq" id="WP_068530808.1">
    <property type="nucleotide sequence ID" value="NZ_LVJH01000007.1"/>
</dbReference>
<dbReference type="CDD" id="cd00325">
    <property type="entry name" value="chitinase_GH19"/>
    <property type="match status" value="1"/>
</dbReference>
<dbReference type="EMBL" id="LVJH01000007">
    <property type="protein sequence ID" value="OAB44416.1"/>
    <property type="molecule type" value="Genomic_DNA"/>
</dbReference>
<dbReference type="GO" id="GO:0004568">
    <property type="term" value="F:chitinase activity"/>
    <property type="evidence" value="ECO:0007669"/>
    <property type="project" value="InterPro"/>
</dbReference>
<dbReference type="PANTHER" id="PTHR22595:SF79">
    <property type="entry name" value="CHITINASE 12"/>
    <property type="match status" value="1"/>
</dbReference>
<evidence type="ECO:0000256" key="1">
    <source>
        <dbReference type="ARBA" id="ARBA00022821"/>
    </source>
</evidence>
<keyword evidence="6" id="KW-1185">Reference proteome</keyword>
<name>A0A162K850_9BACL</name>
<dbReference type="Pfam" id="PF00182">
    <property type="entry name" value="Glyco_hydro_19"/>
    <property type="match status" value="1"/>
</dbReference>
<evidence type="ECO:0000313" key="6">
    <source>
        <dbReference type="Proteomes" id="UP000076967"/>
    </source>
</evidence>
<dbReference type="Gene3D" id="1.10.530.10">
    <property type="match status" value="1"/>
</dbReference>
<sequence length="419" mass="46219">MSKWNYPLSSSLIHRTICLSLGAVLLASPLTVSAAEVNTKAVDISKNVVSKTTIKSVTAYLGSALAVGENHFLTLKEIDSKWGGIDPDYKPAQAVTAVKELLPQKEYEILFPNRLGSPEWFKVAKGKEYFKADQVDYFSYDNLIAAVTEVSNIKLKISTRKGNTSAQEIQRFDKEARIETLISRSSDFNSAENLKKEIDTVIVDFGTFLKEGFKKDRKRELAAFLANLAHETGGGWPTAPGGELKWGLFWNENIAGRTGVNMDAFVDPATSDLYPGVKDKRYYGRGPIMMSWNFNYGLFSSIIYGDKKVLLSKPEIISADGKVGFMTAILFWMTPQAPKPSAHDVIINKWKPGKEDIAKGLSQSGFGITIMVLNGLETNLGETEGSSVKRRAGHYRDITSQMGVDISGEKIDTLGMNPF</sequence>
<evidence type="ECO:0000256" key="2">
    <source>
        <dbReference type="ARBA" id="ARBA00023157"/>
    </source>
</evidence>
<comment type="caution">
    <text evidence="5">The sequence shown here is derived from an EMBL/GenBank/DDBJ whole genome shotgun (WGS) entry which is preliminary data.</text>
</comment>
<feature type="domain" description="Glycoside hydrolase family 19 catalytic" evidence="4">
    <location>
        <begin position="204"/>
        <end position="407"/>
    </location>
</feature>
<gene>
    <name evidence="5" type="ORF">PGLA_07115</name>
</gene>
<dbReference type="STRING" id="494026.PGLA_07115"/>
<evidence type="ECO:0000259" key="4">
    <source>
        <dbReference type="Pfam" id="PF00182"/>
    </source>
</evidence>
<keyword evidence="2" id="KW-1015">Disulfide bond</keyword>
<dbReference type="SUPFAM" id="SSF53955">
    <property type="entry name" value="Lysozyme-like"/>
    <property type="match status" value="1"/>
</dbReference>
<dbReference type="InterPro" id="IPR023346">
    <property type="entry name" value="Lysozyme-like_dom_sf"/>
</dbReference>